<feature type="transmembrane region" description="Helical" evidence="2">
    <location>
        <begin position="70"/>
        <end position="92"/>
    </location>
</feature>
<gene>
    <name evidence="3" type="ORF">M431DRAFT_505104</name>
</gene>
<accession>A0A2T4AKG0</accession>
<feature type="transmembrane region" description="Helical" evidence="2">
    <location>
        <begin position="104"/>
        <end position="126"/>
    </location>
</feature>
<dbReference type="SUPFAM" id="SSF53474">
    <property type="entry name" value="alpha/beta-Hydrolases"/>
    <property type="match status" value="1"/>
</dbReference>
<evidence type="ECO:0000256" key="1">
    <source>
        <dbReference type="SAM" id="MobiDB-lite"/>
    </source>
</evidence>
<organism evidence="3 4">
    <name type="scientific">Trichoderma harzianum CBS 226.95</name>
    <dbReference type="NCBI Taxonomy" id="983964"/>
    <lineage>
        <taxon>Eukaryota</taxon>
        <taxon>Fungi</taxon>
        <taxon>Dikarya</taxon>
        <taxon>Ascomycota</taxon>
        <taxon>Pezizomycotina</taxon>
        <taxon>Sordariomycetes</taxon>
        <taxon>Hypocreomycetidae</taxon>
        <taxon>Hypocreales</taxon>
        <taxon>Hypocreaceae</taxon>
        <taxon>Trichoderma</taxon>
    </lineage>
</organism>
<protein>
    <recommendedName>
        <fullName evidence="5">AB hydrolase-1 domain-containing protein</fullName>
    </recommendedName>
</protein>
<dbReference type="STRING" id="983964.A0A2T4AKG0"/>
<evidence type="ECO:0008006" key="5">
    <source>
        <dbReference type="Google" id="ProtNLM"/>
    </source>
</evidence>
<dbReference type="InterPro" id="IPR019431">
    <property type="entry name" value="DUF2417"/>
</dbReference>
<dbReference type="Proteomes" id="UP000241690">
    <property type="component" value="Unassembled WGS sequence"/>
</dbReference>
<keyword evidence="2" id="KW-0472">Membrane</keyword>
<keyword evidence="4" id="KW-1185">Reference proteome</keyword>
<dbReference type="RefSeq" id="XP_024777199.1">
    <property type="nucleotide sequence ID" value="XM_024918580.1"/>
</dbReference>
<proteinExistence type="predicted"/>
<keyword evidence="2" id="KW-0812">Transmembrane</keyword>
<evidence type="ECO:0000313" key="4">
    <source>
        <dbReference type="Proteomes" id="UP000241690"/>
    </source>
</evidence>
<sequence length="525" mass="58792">MPLFTTPRMDDDDEQDIRPEDRIDNAEGERPPDEYTRLLPNRVNSNRDFLAPDDPAVSPYNLFSIRMLRYLTLFFTALTFLWWVILLVSAFATAPGFHTKGSGFFAFGYTSLTLAILFSTLLFFGVPSKAVRILGIVIAVFLTLDMILLLSVQKTRYEEGWVGIVSVIWALLMSIWAVVADRTVKWGKAEEEERLTGRPETRRTLSEWLEVLVSTIGNSVMVVAVVLITLNIILRALDARVAPPGKLYWVDDNKYRIHLYCHGNKTDENGKKVTTVFFEGGEWPVEYGLWDFADNAVKNGSISRYCFADRPGLAWSDTAPSPSSAGFVVDALSEALAKAGEGGPWVLASAGIGSLYSRVFSARHSHDVRGLLLIDPLHEDLLGPGAAPGRGFWLWLRGAISPLGLDRIPGALFKGRSSRDRIYGRSAPQTGKFIFAKLQESLVLNSFTKRDVDSSRQIQEKDTPLTVISSGLKIKNDDNWASKQKDLTGLTDKLLHWDIVDEAPHEVWRTLEGREKIEKRLKKMV</sequence>
<dbReference type="EMBL" id="KZ679677">
    <property type="protein sequence ID" value="PTB57522.1"/>
    <property type="molecule type" value="Genomic_DNA"/>
</dbReference>
<dbReference type="InterPro" id="IPR029058">
    <property type="entry name" value="AB_hydrolase_fold"/>
</dbReference>
<dbReference type="Pfam" id="PF10329">
    <property type="entry name" value="DUF2417"/>
    <property type="match status" value="1"/>
</dbReference>
<name>A0A2T4AKG0_TRIHA</name>
<dbReference type="Gene3D" id="3.40.50.1820">
    <property type="entry name" value="alpha/beta hydrolase"/>
    <property type="match status" value="1"/>
</dbReference>
<dbReference type="AlphaFoldDB" id="A0A2T4AKG0"/>
<feature type="transmembrane region" description="Helical" evidence="2">
    <location>
        <begin position="160"/>
        <end position="179"/>
    </location>
</feature>
<keyword evidence="2" id="KW-1133">Transmembrane helix</keyword>
<evidence type="ECO:0000313" key="3">
    <source>
        <dbReference type="EMBL" id="PTB57522.1"/>
    </source>
</evidence>
<dbReference type="GeneID" id="36627149"/>
<reference evidence="3 4" key="1">
    <citation type="submission" date="2016-07" db="EMBL/GenBank/DDBJ databases">
        <title>Multiple horizontal gene transfer events from other fungi enriched the ability of initially mycotrophic Trichoderma (Ascomycota) to feed on dead plant biomass.</title>
        <authorList>
            <consortium name="DOE Joint Genome Institute"/>
            <person name="Aerts A."/>
            <person name="Atanasova L."/>
            <person name="Chenthamara K."/>
            <person name="Zhang J."/>
            <person name="Grujic M."/>
            <person name="Henrissat B."/>
            <person name="Kuo A."/>
            <person name="Salamov A."/>
            <person name="Lipzen A."/>
            <person name="Labutti K."/>
            <person name="Barry K."/>
            <person name="Miao Y."/>
            <person name="Rahimi M.J."/>
            <person name="Shen Q."/>
            <person name="Grigoriev I.V."/>
            <person name="Kubicek C.P."/>
            <person name="Druzhinina I.S."/>
        </authorList>
    </citation>
    <scope>NUCLEOTIDE SEQUENCE [LARGE SCALE GENOMIC DNA]</scope>
    <source>
        <strain evidence="3 4">CBS 226.95</strain>
    </source>
</reference>
<feature type="transmembrane region" description="Helical" evidence="2">
    <location>
        <begin position="133"/>
        <end position="154"/>
    </location>
</feature>
<evidence type="ECO:0000256" key="2">
    <source>
        <dbReference type="SAM" id="Phobius"/>
    </source>
</evidence>
<feature type="transmembrane region" description="Helical" evidence="2">
    <location>
        <begin position="208"/>
        <end position="234"/>
    </location>
</feature>
<feature type="compositionally biased region" description="Basic and acidic residues" evidence="1">
    <location>
        <begin position="16"/>
        <end position="36"/>
    </location>
</feature>
<feature type="region of interest" description="Disordered" evidence="1">
    <location>
        <begin position="1"/>
        <end position="37"/>
    </location>
</feature>